<dbReference type="Proteomes" id="UP000516361">
    <property type="component" value="Chromosome"/>
</dbReference>
<comment type="similarity">
    <text evidence="10">Belongs to the anthranilate phosphoribosyltransferase family.</text>
</comment>
<dbReference type="SUPFAM" id="SSF47648">
    <property type="entry name" value="Nucleoside phosphorylase/phosphoribosyltransferase N-terminal domain"/>
    <property type="match status" value="1"/>
</dbReference>
<evidence type="ECO:0000256" key="9">
    <source>
        <dbReference type="ARBA" id="ARBA00061188"/>
    </source>
</evidence>
<dbReference type="KEGG" id="ocy:OSSY52_11550"/>
<dbReference type="InterPro" id="IPR017926">
    <property type="entry name" value="GATASE"/>
</dbReference>
<dbReference type="PRINTS" id="PR00097">
    <property type="entry name" value="ANTSNTHASEII"/>
</dbReference>
<feature type="binding site" evidence="10">
    <location>
        <position position="268"/>
    </location>
    <ligand>
        <name>anthranilate</name>
        <dbReference type="ChEBI" id="CHEBI:16567"/>
        <label>1</label>
    </ligand>
</feature>
<dbReference type="RefSeq" id="WP_190613313.1">
    <property type="nucleotide sequence ID" value="NZ_AP018712.1"/>
</dbReference>
<evidence type="ECO:0000256" key="2">
    <source>
        <dbReference type="ARBA" id="ARBA00022605"/>
    </source>
</evidence>
<dbReference type="InterPro" id="IPR036320">
    <property type="entry name" value="Glycosyl_Trfase_fam3_N_dom_sf"/>
</dbReference>
<dbReference type="Pfam" id="PF00591">
    <property type="entry name" value="Glycos_transf_3"/>
    <property type="match status" value="1"/>
</dbReference>
<comment type="catalytic activity">
    <reaction evidence="8 10">
        <text>N-(5-phospho-beta-D-ribosyl)anthranilate + diphosphate = 5-phospho-alpha-D-ribose 1-diphosphate + anthranilate</text>
        <dbReference type="Rhea" id="RHEA:11768"/>
        <dbReference type="ChEBI" id="CHEBI:16567"/>
        <dbReference type="ChEBI" id="CHEBI:18277"/>
        <dbReference type="ChEBI" id="CHEBI:33019"/>
        <dbReference type="ChEBI" id="CHEBI:58017"/>
        <dbReference type="EC" id="2.4.2.18"/>
    </reaction>
</comment>
<dbReference type="PROSITE" id="PS51273">
    <property type="entry name" value="GATASE_TYPE_1"/>
    <property type="match status" value="1"/>
</dbReference>
<feature type="binding site" evidence="10">
    <location>
        <position position="414"/>
    </location>
    <ligand>
        <name>Mg(2+)</name>
        <dbReference type="ChEBI" id="CHEBI:18420"/>
        <label>2</label>
    </ligand>
</feature>
<dbReference type="GO" id="GO:0000162">
    <property type="term" value="P:L-tryptophan biosynthetic process"/>
    <property type="evidence" value="ECO:0007669"/>
    <property type="project" value="UniProtKB-UniRule"/>
</dbReference>
<evidence type="ECO:0000259" key="12">
    <source>
        <dbReference type="Pfam" id="PF00591"/>
    </source>
</evidence>
<dbReference type="InParanoid" id="A0A7G1G766"/>
<comment type="subunit">
    <text evidence="10">Homodimer.</text>
</comment>
<organism evidence="13 14">
    <name type="scientific">Tepiditoga spiralis</name>
    <dbReference type="NCBI Taxonomy" id="2108365"/>
    <lineage>
        <taxon>Bacteria</taxon>
        <taxon>Thermotogati</taxon>
        <taxon>Thermotogota</taxon>
        <taxon>Thermotogae</taxon>
        <taxon>Petrotogales</taxon>
        <taxon>Petrotogaceae</taxon>
        <taxon>Tepiditoga</taxon>
    </lineage>
</organism>
<keyword evidence="2 10" id="KW-0028">Amino-acid biosynthesis</keyword>
<dbReference type="Gene3D" id="3.40.1030.10">
    <property type="entry name" value="Nucleoside phosphorylase/phosphoribosyltransferase catalytic domain"/>
    <property type="match status" value="1"/>
</dbReference>
<evidence type="ECO:0000256" key="3">
    <source>
        <dbReference type="ARBA" id="ARBA00022676"/>
    </source>
</evidence>
<evidence type="ECO:0000256" key="5">
    <source>
        <dbReference type="ARBA" id="ARBA00022822"/>
    </source>
</evidence>
<dbReference type="InterPro" id="IPR000312">
    <property type="entry name" value="Glycosyl_Trfase_fam3"/>
</dbReference>
<feature type="binding site" evidence="10">
    <location>
        <begin position="278"/>
        <end position="281"/>
    </location>
    <ligand>
        <name>5-phospho-alpha-D-ribose 1-diphosphate</name>
        <dbReference type="ChEBI" id="CHEBI:58017"/>
    </ligand>
</feature>
<dbReference type="PRINTS" id="PR00096">
    <property type="entry name" value="GATASE"/>
</dbReference>
<name>A0A7G1G766_9BACT</name>
<dbReference type="GO" id="GO:0000287">
    <property type="term" value="F:magnesium ion binding"/>
    <property type="evidence" value="ECO:0007669"/>
    <property type="project" value="UniProtKB-UniRule"/>
</dbReference>
<dbReference type="GO" id="GO:0004048">
    <property type="term" value="F:anthranilate phosphoribosyltransferase activity"/>
    <property type="evidence" value="ECO:0007669"/>
    <property type="project" value="UniProtKB-UniRule"/>
</dbReference>
<dbReference type="NCBIfam" id="TIGR00566">
    <property type="entry name" value="trpG_papA"/>
    <property type="match status" value="1"/>
</dbReference>
<dbReference type="Gene3D" id="3.40.50.880">
    <property type="match status" value="1"/>
</dbReference>
<dbReference type="HAMAP" id="MF_00211">
    <property type="entry name" value="TrpD"/>
    <property type="match status" value="1"/>
</dbReference>
<dbReference type="InterPro" id="IPR035902">
    <property type="entry name" value="Nuc_phospho_transferase"/>
</dbReference>
<keyword evidence="6" id="KW-0315">Glutamine amidotransferase</keyword>
<comment type="similarity">
    <text evidence="9">In the C-terminal section; belongs to the anthranilate phosphoribosyltransferase family.</text>
</comment>
<evidence type="ECO:0000256" key="10">
    <source>
        <dbReference type="HAMAP-Rule" id="MF_00211"/>
    </source>
</evidence>
<sequence>MILLLDNYDSFTYNLYQLLINFDNDVRTFRSDKISIKEIKKLNPDYIVLSPGPGIPKDAGIFIDTVKTFIKNTPILGVCLGHQAILSAFNVPIVKAKNIFHGKIDTIRHNGKSVFNGIKNNIKVTRYHSLVAKESDIPNEFEVLAKSRDGEVMAIKHKKYKCVGVQFHPESVGTEGGINMLKNFFEEDINTNALIEKAMKKVLSFQESYKLMKNISIFNTAQIASILTIFNMRKVSYKELAGFAKVLKDNAEYFPKPNLNEKRLDVCGTGGSKMKTFNVSTISSIVLSALGVNIVKHGNRAVTSQSGSMDLLEKLGFNLDIDNEEAYDFYKKNNFTYLYAPKYHKIMKYVSETRKSLKFKTIFNLIGPLSNPAHATYQLIGVYDKKYLKQMCKALKYLGIKRAMVVSSKNGLDEISIFEPTYICELKDGKFYEYIFDFSNIDNYVKYEDIKYEDNQNNEKIALEILNGNDIKRAKIVCINAGAALYLYGKANSIKEGYYMALESIKNKKALKKLEKLVKVSDINV</sequence>
<dbReference type="CDD" id="cd01743">
    <property type="entry name" value="GATase1_Anthranilate_Synthase"/>
    <property type="match status" value="1"/>
</dbReference>
<dbReference type="Pfam" id="PF00117">
    <property type="entry name" value="GATase"/>
    <property type="match status" value="1"/>
</dbReference>
<dbReference type="SUPFAM" id="SSF52317">
    <property type="entry name" value="Class I glutamine amidotransferase-like"/>
    <property type="match status" value="1"/>
</dbReference>
<evidence type="ECO:0000256" key="1">
    <source>
        <dbReference type="ARBA" id="ARBA00004907"/>
    </source>
</evidence>
<evidence type="ECO:0000313" key="14">
    <source>
        <dbReference type="Proteomes" id="UP000516361"/>
    </source>
</evidence>
<accession>A0A7G1G766</accession>
<comment type="pathway">
    <text evidence="1 10">Amino-acid biosynthesis; L-tryptophan biosynthesis; L-tryptophan from chorismate: step 2/5.</text>
</comment>
<dbReference type="NCBIfam" id="TIGR01245">
    <property type="entry name" value="trpD"/>
    <property type="match status" value="1"/>
</dbReference>
<feature type="binding site" evidence="10">
    <location>
        <position position="280"/>
    </location>
    <ligand>
        <name>Mg(2+)</name>
        <dbReference type="ChEBI" id="CHEBI:18420"/>
        <label>1</label>
    </ligand>
</feature>
<evidence type="ECO:0000256" key="7">
    <source>
        <dbReference type="ARBA" id="ARBA00023141"/>
    </source>
</evidence>
<dbReference type="InterPro" id="IPR006221">
    <property type="entry name" value="TrpG/PapA_dom"/>
</dbReference>
<dbReference type="AlphaFoldDB" id="A0A7G1G766"/>
<dbReference type="InterPro" id="IPR029062">
    <property type="entry name" value="Class_I_gatase-like"/>
</dbReference>
<evidence type="ECO:0000256" key="6">
    <source>
        <dbReference type="ARBA" id="ARBA00022962"/>
    </source>
</evidence>
<feature type="binding site" evidence="10">
    <location>
        <position position="299"/>
    </location>
    <ligand>
        <name>anthranilate</name>
        <dbReference type="ChEBI" id="CHEBI:16567"/>
        <label>1</label>
    </ligand>
</feature>
<comment type="cofactor">
    <cofactor evidence="10">
        <name>Mg(2+)</name>
        <dbReference type="ChEBI" id="CHEBI:18420"/>
    </cofactor>
    <text evidence="10">Binds 2 magnesium ions per monomer.</text>
</comment>
<feature type="binding site" evidence="10">
    <location>
        <position position="308"/>
    </location>
    <ligand>
        <name>5-phospho-alpha-D-ribose 1-diphosphate</name>
        <dbReference type="ChEBI" id="CHEBI:58017"/>
    </ligand>
</feature>
<dbReference type="InterPro" id="IPR005940">
    <property type="entry name" value="Anthranilate_Pribosyl_Tfrase"/>
</dbReference>
<feature type="domain" description="Glycosyl transferase family 3" evidence="12">
    <location>
        <begin position="262"/>
        <end position="510"/>
    </location>
</feature>
<feature type="binding site" evidence="10">
    <location>
        <position position="276"/>
    </location>
    <ligand>
        <name>5-phospho-alpha-D-ribose 1-diphosphate</name>
        <dbReference type="ChEBI" id="CHEBI:58017"/>
    </ligand>
</feature>
<keyword evidence="4 10" id="KW-0808">Transferase</keyword>
<comment type="function">
    <text evidence="10">Catalyzes the transfer of the phosphoribosyl group of 5-phosphorylribose-1-pyrophosphate (PRPP) to anthranilate to yield N-(5'-phosphoribosyl)-anthranilate (PRA).</text>
</comment>
<dbReference type="FunFam" id="3.40.1030.10:FF:000002">
    <property type="entry name" value="Anthranilate phosphoribosyltransferase"/>
    <property type="match status" value="1"/>
</dbReference>
<evidence type="ECO:0000259" key="11">
    <source>
        <dbReference type="Pfam" id="PF00117"/>
    </source>
</evidence>
<keyword evidence="14" id="KW-1185">Reference proteome</keyword>
<dbReference type="PRINTS" id="PR00099">
    <property type="entry name" value="CPSGATASE"/>
</dbReference>
<protein>
    <recommendedName>
        <fullName evidence="10">Anthranilate phosphoribosyltransferase</fullName>
        <ecNumber evidence="10">2.4.2.18</ecNumber>
    </recommendedName>
</protein>
<dbReference type="Gene3D" id="1.20.970.10">
    <property type="entry name" value="Transferase, Pyrimidine Nucleoside Phosphorylase, Chain C"/>
    <property type="match status" value="1"/>
</dbReference>
<dbReference type="UniPathway" id="UPA00035">
    <property type="reaction ID" value="UER00041"/>
</dbReference>
<gene>
    <name evidence="13" type="primary">trpGD</name>
    <name evidence="10" type="synonym">trpD</name>
    <name evidence="13" type="ORF">OSSY52_11550</name>
</gene>
<comment type="caution">
    <text evidence="10">Lacks conserved residue(s) required for the propagation of feature annotation.</text>
</comment>
<proteinExistence type="inferred from homology"/>
<feature type="binding site" evidence="10">
    <location>
        <begin position="271"/>
        <end position="272"/>
    </location>
    <ligand>
        <name>5-phospho-alpha-D-ribose 1-diphosphate</name>
        <dbReference type="ChEBI" id="CHEBI:58017"/>
    </ligand>
</feature>
<dbReference type="EC" id="2.4.2.18" evidence="10"/>
<keyword evidence="5 10" id="KW-0822">Tryptophan biosynthesis</keyword>
<feature type="binding site" evidence="10">
    <location>
        <position position="414"/>
    </location>
    <ligand>
        <name>Mg(2+)</name>
        <dbReference type="ChEBI" id="CHEBI:18420"/>
        <label>1</label>
    </ligand>
</feature>
<dbReference type="SUPFAM" id="SSF52418">
    <property type="entry name" value="Nucleoside phosphorylase/phosphoribosyltransferase catalytic domain"/>
    <property type="match status" value="1"/>
</dbReference>
<keyword evidence="7 10" id="KW-0057">Aromatic amino acid biosynthesis</keyword>
<evidence type="ECO:0000256" key="8">
    <source>
        <dbReference type="ARBA" id="ARBA00052328"/>
    </source>
</evidence>
<feature type="binding site" evidence="10">
    <location>
        <position position="413"/>
    </location>
    <ligand>
        <name>Mg(2+)</name>
        <dbReference type="ChEBI" id="CHEBI:18420"/>
        <label>2</label>
    </ligand>
</feature>
<keyword evidence="10" id="KW-0479">Metal-binding</keyword>
<dbReference type="GO" id="GO:0005829">
    <property type="term" value="C:cytosol"/>
    <property type="evidence" value="ECO:0007669"/>
    <property type="project" value="TreeGrafter"/>
</dbReference>
<dbReference type="PANTHER" id="PTHR43285">
    <property type="entry name" value="ANTHRANILATE PHOSPHORIBOSYLTRANSFERASE"/>
    <property type="match status" value="1"/>
</dbReference>
<evidence type="ECO:0000313" key="13">
    <source>
        <dbReference type="EMBL" id="BBE31014.1"/>
    </source>
</evidence>
<keyword evidence="3 10" id="KW-0328">Glycosyltransferase</keyword>
<feature type="domain" description="Glutamine amidotransferase" evidence="11">
    <location>
        <begin position="3"/>
        <end position="186"/>
    </location>
</feature>
<dbReference type="EMBL" id="AP018712">
    <property type="protein sequence ID" value="BBE31014.1"/>
    <property type="molecule type" value="Genomic_DNA"/>
</dbReference>
<dbReference type="PANTHER" id="PTHR43285:SF2">
    <property type="entry name" value="ANTHRANILATE PHOSPHORIBOSYLTRANSFERASE"/>
    <property type="match status" value="1"/>
</dbReference>
<feature type="binding site" evidence="10">
    <location>
        <begin position="296"/>
        <end position="304"/>
    </location>
    <ligand>
        <name>5-phospho-alpha-D-ribose 1-diphosphate</name>
        <dbReference type="ChEBI" id="CHEBI:58017"/>
    </ligand>
</feature>
<dbReference type="FunFam" id="3.40.50.880:FF:000003">
    <property type="entry name" value="Anthranilate synthase component II"/>
    <property type="match status" value="1"/>
</dbReference>
<feature type="binding site" evidence="10">
    <location>
        <position position="354"/>
    </location>
    <ligand>
        <name>anthranilate</name>
        <dbReference type="ChEBI" id="CHEBI:16567"/>
        <label>2</label>
    </ligand>
</feature>
<reference evidence="13 14" key="1">
    <citation type="submission" date="2018-06" db="EMBL/GenBank/DDBJ databases">
        <title>Genome sequencing of Oceanotoga sp. sy52.</title>
        <authorList>
            <person name="Mori K."/>
        </authorList>
    </citation>
    <scope>NUCLEOTIDE SEQUENCE [LARGE SCALE GENOMIC DNA]</scope>
    <source>
        <strain evidence="14">sy52</strain>
    </source>
</reference>
<feature type="binding site" evidence="10">
    <location>
        <position position="268"/>
    </location>
    <ligand>
        <name>5-phospho-alpha-D-ribose 1-diphosphate</name>
        <dbReference type="ChEBI" id="CHEBI:58017"/>
    </ligand>
</feature>
<dbReference type="FunCoup" id="A0A7G1G766">
    <property type="interactions" value="317"/>
</dbReference>
<keyword evidence="10" id="KW-0460">Magnesium</keyword>
<evidence type="ECO:0000256" key="4">
    <source>
        <dbReference type="ARBA" id="ARBA00022679"/>
    </source>
</evidence>